<evidence type="ECO:0000313" key="1">
    <source>
        <dbReference type="EMBL" id="GAA0745366.1"/>
    </source>
</evidence>
<dbReference type="Proteomes" id="UP001501510">
    <property type="component" value="Unassembled WGS sequence"/>
</dbReference>
<dbReference type="Pfam" id="PF13563">
    <property type="entry name" value="2_5_RNA_ligase2"/>
    <property type="match status" value="1"/>
</dbReference>
<dbReference type="RefSeq" id="WP_343763112.1">
    <property type="nucleotide sequence ID" value="NZ_BAAACG010000016.1"/>
</dbReference>
<dbReference type="SUPFAM" id="SSF55144">
    <property type="entry name" value="LigT-like"/>
    <property type="match status" value="1"/>
</dbReference>
<proteinExistence type="predicted"/>
<accession>A0ABP3V274</accession>
<evidence type="ECO:0000313" key="2">
    <source>
        <dbReference type="Proteomes" id="UP001501510"/>
    </source>
</evidence>
<dbReference type="Gene3D" id="3.90.1140.10">
    <property type="entry name" value="Cyclic phosphodiesterase"/>
    <property type="match status" value="1"/>
</dbReference>
<dbReference type="EMBL" id="BAAACG010000016">
    <property type="protein sequence ID" value="GAA0745366.1"/>
    <property type="molecule type" value="Genomic_DNA"/>
</dbReference>
<keyword evidence="1" id="KW-0436">Ligase</keyword>
<gene>
    <name evidence="1" type="ORF">GCM10008906_31610</name>
</gene>
<sequence>MKYYLVALLNKDDYIRIEKIQRSISRKYKIYKRLPMLHITLEVLEDPDMDKLEKVIKKILSPYKKFKVEINGAICFEPPYKSVNLNVTNQGYIKRIIRNINDTLKLHGFRVRHNIDKWDLHMSLANTNYATRNWSNKEYVTACSNLKKDRVYDMVKIDKIELWKPINNKREMVVKSFPLREY</sequence>
<name>A0ABP3V274_9CLOT</name>
<dbReference type="InterPro" id="IPR009097">
    <property type="entry name" value="Cyclic_Pdiesterase"/>
</dbReference>
<protein>
    <submittedName>
        <fullName evidence="1">2'-5' RNA ligase family protein</fullName>
    </submittedName>
</protein>
<comment type="caution">
    <text evidence="1">The sequence shown here is derived from an EMBL/GenBank/DDBJ whole genome shotgun (WGS) entry which is preliminary data.</text>
</comment>
<dbReference type="GO" id="GO:0016874">
    <property type="term" value="F:ligase activity"/>
    <property type="evidence" value="ECO:0007669"/>
    <property type="project" value="UniProtKB-KW"/>
</dbReference>
<reference evidence="2" key="1">
    <citation type="journal article" date="2019" name="Int. J. Syst. Evol. Microbiol.">
        <title>The Global Catalogue of Microorganisms (GCM) 10K type strain sequencing project: providing services to taxonomists for standard genome sequencing and annotation.</title>
        <authorList>
            <consortium name="The Broad Institute Genomics Platform"/>
            <consortium name="The Broad Institute Genome Sequencing Center for Infectious Disease"/>
            <person name="Wu L."/>
            <person name="Ma J."/>
        </authorList>
    </citation>
    <scope>NUCLEOTIDE SEQUENCE [LARGE SCALE GENOMIC DNA]</scope>
    <source>
        <strain evidence="2">JCM 1407</strain>
    </source>
</reference>
<organism evidence="1 2">
    <name type="scientific">Clostridium oceanicum</name>
    <dbReference type="NCBI Taxonomy" id="1543"/>
    <lineage>
        <taxon>Bacteria</taxon>
        <taxon>Bacillati</taxon>
        <taxon>Bacillota</taxon>
        <taxon>Clostridia</taxon>
        <taxon>Eubacteriales</taxon>
        <taxon>Clostridiaceae</taxon>
        <taxon>Clostridium</taxon>
    </lineage>
</organism>
<keyword evidence="2" id="KW-1185">Reference proteome</keyword>